<dbReference type="OrthoDB" id="2126698at2759"/>
<dbReference type="Proteomes" id="UP000646827">
    <property type="component" value="Unassembled WGS sequence"/>
</dbReference>
<accession>A0A8H7S9C4</accession>
<dbReference type="GO" id="GO:0016020">
    <property type="term" value="C:membrane"/>
    <property type="evidence" value="ECO:0007669"/>
    <property type="project" value="InterPro"/>
</dbReference>
<comment type="caution">
    <text evidence="2">The sequence shown here is derived from an EMBL/GenBank/DDBJ whole genome shotgun (WGS) entry which is preliminary data.</text>
</comment>
<name>A0A8H7S9C4_9FUNG</name>
<organism evidence="2 3">
    <name type="scientific">Circinella minor</name>
    <dbReference type="NCBI Taxonomy" id="1195481"/>
    <lineage>
        <taxon>Eukaryota</taxon>
        <taxon>Fungi</taxon>
        <taxon>Fungi incertae sedis</taxon>
        <taxon>Mucoromycota</taxon>
        <taxon>Mucoromycotina</taxon>
        <taxon>Mucoromycetes</taxon>
        <taxon>Mucorales</taxon>
        <taxon>Lichtheimiaceae</taxon>
        <taxon>Circinella</taxon>
    </lineage>
</organism>
<gene>
    <name evidence="2" type="ORF">INT45_009498</name>
</gene>
<proteinExistence type="inferred from homology"/>
<dbReference type="GO" id="GO:0042910">
    <property type="term" value="F:xenobiotic transmembrane transporter activity"/>
    <property type="evidence" value="ECO:0007669"/>
    <property type="project" value="InterPro"/>
</dbReference>
<keyword evidence="3" id="KW-1185">Reference proteome</keyword>
<dbReference type="InterPro" id="IPR002528">
    <property type="entry name" value="MATE_fam"/>
</dbReference>
<dbReference type="EMBL" id="JAEPRB010000031">
    <property type="protein sequence ID" value="KAG2225169.1"/>
    <property type="molecule type" value="Genomic_DNA"/>
</dbReference>
<protein>
    <submittedName>
        <fullName evidence="2">Uncharacterized protein</fullName>
    </submittedName>
</protein>
<dbReference type="GO" id="GO:0015297">
    <property type="term" value="F:antiporter activity"/>
    <property type="evidence" value="ECO:0007669"/>
    <property type="project" value="InterPro"/>
</dbReference>
<sequence length="54" mass="5497">MDVWFLGQLGAEVMAVVSLGNLWSTVAGIAFGNGLLTAIDTLVAQSFTGANDPG</sequence>
<dbReference type="AlphaFoldDB" id="A0A8H7S9C4"/>
<reference evidence="2 3" key="1">
    <citation type="submission" date="2020-12" db="EMBL/GenBank/DDBJ databases">
        <title>Metabolic potential, ecology and presence of endohyphal bacteria is reflected in genomic diversity of Mucoromycotina.</title>
        <authorList>
            <person name="Muszewska A."/>
            <person name="Okrasinska A."/>
            <person name="Steczkiewicz K."/>
            <person name="Drgas O."/>
            <person name="Orlowska M."/>
            <person name="Perlinska-Lenart U."/>
            <person name="Aleksandrzak-Piekarczyk T."/>
            <person name="Szatraj K."/>
            <person name="Zielenkiewicz U."/>
            <person name="Pilsyk S."/>
            <person name="Malc E."/>
            <person name="Mieczkowski P."/>
            <person name="Kruszewska J.S."/>
            <person name="Biernat P."/>
            <person name="Pawlowska J."/>
        </authorList>
    </citation>
    <scope>NUCLEOTIDE SEQUENCE [LARGE SCALE GENOMIC DNA]</scope>
    <source>
        <strain evidence="2 3">CBS 142.35</strain>
    </source>
</reference>
<dbReference type="Pfam" id="PF01554">
    <property type="entry name" value="MatE"/>
    <property type="match status" value="1"/>
</dbReference>
<comment type="similarity">
    <text evidence="1">Belongs to the multi antimicrobial extrusion (MATE) (TC 2.A.66.1) family.</text>
</comment>
<evidence type="ECO:0000256" key="1">
    <source>
        <dbReference type="ARBA" id="ARBA00010199"/>
    </source>
</evidence>
<evidence type="ECO:0000313" key="2">
    <source>
        <dbReference type="EMBL" id="KAG2225169.1"/>
    </source>
</evidence>
<evidence type="ECO:0000313" key="3">
    <source>
        <dbReference type="Proteomes" id="UP000646827"/>
    </source>
</evidence>